<evidence type="ECO:0000256" key="3">
    <source>
        <dbReference type="ARBA" id="ARBA00022801"/>
    </source>
</evidence>
<feature type="region of interest" description="Disordered" evidence="4">
    <location>
        <begin position="428"/>
        <end position="462"/>
    </location>
</feature>
<dbReference type="SUPFAM" id="SSF53098">
    <property type="entry name" value="Ribonuclease H-like"/>
    <property type="match status" value="1"/>
</dbReference>
<dbReference type="PANTHER" id="PTHR42648">
    <property type="entry name" value="TRANSPOSASE, PUTATIVE-RELATED"/>
    <property type="match status" value="1"/>
</dbReference>
<dbReference type="Pfam" id="PF25597">
    <property type="entry name" value="SH3_retrovirus"/>
    <property type="match status" value="1"/>
</dbReference>
<keyword evidence="1" id="KW-0645">Protease</keyword>
<dbReference type="Pfam" id="PF07727">
    <property type="entry name" value="RVT_2"/>
    <property type="match status" value="1"/>
</dbReference>
<dbReference type="GO" id="GO:0003676">
    <property type="term" value="F:nucleic acid binding"/>
    <property type="evidence" value="ECO:0007669"/>
    <property type="project" value="InterPro"/>
</dbReference>
<keyword evidence="7" id="KW-1185">Reference proteome</keyword>
<dbReference type="InterPro" id="IPR012337">
    <property type="entry name" value="RNaseH-like_sf"/>
</dbReference>
<evidence type="ECO:0000259" key="5">
    <source>
        <dbReference type="PROSITE" id="PS50994"/>
    </source>
</evidence>
<evidence type="ECO:0000313" key="6">
    <source>
        <dbReference type="EMBL" id="WVZ83825.1"/>
    </source>
</evidence>
<organism evidence="6 7">
    <name type="scientific">Paspalum notatum var. saurae</name>
    <dbReference type="NCBI Taxonomy" id="547442"/>
    <lineage>
        <taxon>Eukaryota</taxon>
        <taxon>Viridiplantae</taxon>
        <taxon>Streptophyta</taxon>
        <taxon>Embryophyta</taxon>
        <taxon>Tracheophyta</taxon>
        <taxon>Spermatophyta</taxon>
        <taxon>Magnoliopsida</taxon>
        <taxon>Liliopsida</taxon>
        <taxon>Poales</taxon>
        <taxon>Poaceae</taxon>
        <taxon>PACMAD clade</taxon>
        <taxon>Panicoideae</taxon>
        <taxon>Andropogonodae</taxon>
        <taxon>Paspaleae</taxon>
        <taxon>Paspalinae</taxon>
        <taxon>Paspalum</taxon>
    </lineage>
</organism>
<dbReference type="EMBL" id="CP144751">
    <property type="protein sequence ID" value="WVZ83825.1"/>
    <property type="molecule type" value="Genomic_DNA"/>
</dbReference>
<dbReference type="Proteomes" id="UP001341281">
    <property type="component" value="Chromosome 07"/>
</dbReference>
<dbReference type="InterPro" id="IPR001584">
    <property type="entry name" value="Integrase_cat-core"/>
</dbReference>
<dbReference type="PROSITE" id="PS50994">
    <property type="entry name" value="INTEGRASE"/>
    <property type="match status" value="1"/>
</dbReference>
<dbReference type="GO" id="GO:0015074">
    <property type="term" value="P:DNA integration"/>
    <property type="evidence" value="ECO:0007669"/>
    <property type="project" value="InterPro"/>
</dbReference>
<feature type="domain" description="Integrase catalytic" evidence="5">
    <location>
        <begin position="173"/>
        <end position="339"/>
    </location>
</feature>
<dbReference type="Pfam" id="PF00665">
    <property type="entry name" value="rve"/>
    <property type="match status" value="1"/>
</dbReference>
<evidence type="ECO:0000256" key="2">
    <source>
        <dbReference type="ARBA" id="ARBA00022723"/>
    </source>
</evidence>
<feature type="compositionally biased region" description="Low complexity" evidence="4">
    <location>
        <begin position="445"/>
        <end position="456"/>
    </location>
</feature>
<evidence type="ECO:0000256" key="4">
    <source>
        <dbReference type="SAM" id="MobiDB-lite"/>
    </source>
</evidence>
<sequence length="645" mass="73272">MFISISGNVEEYDKITFGDNSKGKVEGLGKIEMSSEYSISNVLLVDSLNFNLLSVGQLCDLGFQCLFKPNEVIVSKIDGGEEVFKGFRHNNLYLVDFNPRKANLQACLFSKNSMGWLWHRRLAHVGMSTLKKVMKKDLVRGLKDITFEKDKLCSACQASKQVANTHPSKTVMSTSRPLELLHMDLFGPTTYTSIGGNNYGFIIVDDFSRYTWVYFLEDKTEVAHVFSKFAKRGQNEFNTSIIKIRSDNGREFDNTNIEEYCDEVGIKHEFSATYTSQQNGVVERKNRTLITFSRSMLDEYGTSEKFWAEAINTACYASNRLYPHRLLDKTPYELLNGRKPNISYFRVFGCKCYIYKKCQHLGKFQRRCDIGFLLGYSSKSKAYRVFNNATGMVEETYDVEFDESNSFQGAHVDIVDIDEEPLVEAMKNIPIGDIKPKEDEDEVQTIDQSSSSIASQDDSEQDKILPNEDVHVPQEQIDEQAQDVGTLVQAPQVAPQRRSQPTSGHPKELIIGSPTRGVTTRSRYTAAFVQAYSFVSSIEPTTIDQALSDPDWVNAMHEELNNFTRNEVWTLEAKPKSARVIGTKWVFRNKQDDEGNIVRNKARLVAKGYSQVEGIDFGETFAPVARLEAIRFLLAYASHHDMKLY</sequence>
<feature type="region of interest" description="Disordered" evidence="4">
    <location>
        <begin position="490"/>
        <end position="516"/>
    </location>
</feature>
<dbReference type="InterPro" id="IPR057670">
    <property type="entry name" value="SH3_retrovirus"/>
</dbReference>
<dbReference type="GO" id="GO:0006508">
    <property type="term" value="P:proteolysis"/>
    <property type="evidence" value="ECO:0007669"/>
    <property type="project" value="UniProtKB-KW"/>
</dbReference>
<name>A0AAQ3U5T4_PASNO</name>
<dbReference type="InterPro" id="IPR013103">
    <property type="entry name" value="RVT_2"/>
</dbReference>
<keyword evidence="3" id="KW-0378">Hydrolase</keyword>
<accession>A0AAQ3U5T4</accession>
<dbReference type="PANTHER" id="PTHR42648:SF21">
    <property type="entry name" value="CYSTEINE-RICH RLK (RECEPTOR-LIKE PROTEIN KINASE) 8"/>
    <property type="match status" value="1"/>
</dbReference>
<evidence type="ECO:0000313" key="7">
    <source>
        <dbReference type="Proteomes" id="UP001341281"/>
    </source>
</evidence>
<dbReference type="InterPro" id="IPR054722">
    <property type="entry name" value="PolX-like_BBD"/>
</dbReference>
<proteinExistence type="predicted"/>
<evidence type="ECO:0000256" key="1">
    <source>
        <dbReference type="ARBA" id="ARBA00022670"/>
    </source>
</evidence>
<dbReference type="Gene3D" id="3.30.420.10">
    <property type="entry name" value="Ribonuclease H-like superfamily/Ribonuclease H"/>
    <property type="match status" value="1"/>
</dbReference>
<dbReference type="Pfam" id="PF22936">
    <property type="entry name" value="Pol_BBD"/>
    <property type="match status" value="1"/>
</dbReference>
<dbReference type="InterPro" id="IPR039537">
    <property type="entry name" value="Retrotran_Ty1/copia-like"/>
</dbReference>
<dbReference type="AlphaFoldDB" id="A0AAQ3U5T4"/>
<dbReference type="InterPro" id="IPR036397">
    <property type="entry name" value="RNaseH_sf"/>
</dbReference>
<dbReference type="GO" id="GO:0008233">
    <property type="term" value="F:peptidase activity"/>
    <property type="evidence" value="ECO:0007669"/>
    <property type="project" value="UniProtKB-KW"/>
</dbReference>
<gene>
    <name evidence="6" type="ORF">U9M48_030924</name>
</gene>
<dbReference type="InterPro" id="IPR025724">
    <property type="entry name" value="GAG-pre-integrase_dom"/>
</dbReference>
<reference evidence="6 7" key="1">
    <citation type="submission" date="2024-02" db="EMBL/GenBank/DDBJ databases">
        <title>High-quality chromosome-scale genome assembly of Pensacola bahiagrass (Paspalum notatum Flugge var. saurae).</title>
        <authorList>
            <person name="Vega J.M."/>
            <person name="Podio M."/>
            <person name="Orjuela J."/>
            <person name="Siena L.A."/>
            <person name="Pessino S.C."/>
            <person name="Combes M.C."/>
            <person name="Mariac C."/>
            <person name="Albertini E."/>
            <person name="Pupilli F."/>
            <person name="Ortiz J.P.A."/>
            <person name="Leblanc O."/>
        </authorList>
    </citation>
    <scope>NUCLEOTIDE SEQUENCE [LARGE SCALE GENOMIC DNA]</scope>
    <source>
        <strain evidence="6">R1</strain>
        <tissue evidence="6">Leaf</tissue>
    </source>
</reference>
<dbReference type="Pfam" id="PF13976">
    <property type="entry name" value="gag_pre-integrs"/>
    <property type="match status" value="1"/>
</dbReference>
<protein>
    <recommendedName>
        <fullName evidence="5">Integrase catalytic domain-containing protein</fullName>
    </recommendedName>
</protein>
<dbReference type="GO" id="GO:0046872">
    <property type="term" value="F:metal ion binding"/>
    <property type="evidence" value="ECO:0007669"/>
    <property type="project" value="UniProtKB-KW"/>
</dbReference>
<keyword evidence="2" id="KW-0479">Metal-binding</keyword>